<gene>
    <name evidence="2" type="ORF">PDIGIT_LOCUS2481</name>
</gene>
<dbReference type="AlphaFoldDB" id="A0A9W4U613"/>
<name>A0A9W4U613_9PLEO</name>
<keyword evidence="3" id="KW-1185">Reference proteome</keyword>
<dbReference type="EMBL" id="CAOQHR010000002">
    <property type="protein sequence ID" value="CAI6291710.1"/>
    <property type="molecule type" value="Genomic_DNA"/>
</dbReference>
<dbReference type="OrthoDB" id="3790621at2759"/>
<dbReference type="InterPro" id="IPR010730">
    <property type="entry name" value="HET"/>
</dbReference>
<evidence type="ECO:0000313" key="3">
    <source>
        <dbReference type="Proteomes" id="UP001152607"/>
    </source>
</evidence>
<sequence length="757" mass="86741">MDDLSPDQLREYEEYAQKGPLWKKVQCAFRDELIDKDGLHHAASTLKLLLDKHIFAENVKGFYESLTRAQTTSWMILKHWYDGQYQHESLSRSAREFIDFLHITEAPTKWYTVDDFPYTSSSLYHTMMIRLFELEFYPRLINFSGEQDEVHMSWKELASMLRRVREEALLHATAQRFGFQHLPEQRRKGKPVLGLCSSTLEPCGWLPEFEDPTQMPYYVWDIAMRKTVVVSSLTHVPRYTCISHTWGRWRVPNTFHRVEGVPWPVPVNTRFDVHKLPDIFAANKWTTPYLWFDLYTIPQNGSKLADEEIARQHIIFRNSSAAVAWISGIQSWDKLSNGIEWLALSYLQHTSSPDLYDVKGALETVLDARNPPLETTGALNDVKEEEESATLQNQVLDKSSYTLYPGAWFTSLWTLQETFLCPHMVLVSQDWKPLQDKAGCIVTLDNLIALEQYALQYIRYSKFSDADFSDPSGYDANASWRSTQSSHTKPTGLPADVQEIQALITMTKASDWLRPSPISVLVLGNMRTCTESRAQAIMCILGTTAWYTKHVEKYGSRPPDKYLVLGMYPLPFLQEVIRKFGAAIYLTTKGIANCDEFFQGIDSDILSGSMLPFATGHSSRSVGSPINNFTRDDNEDHPDVSAWELQQDGTVRITRAGVLTASDYRYNDPQHTARVMDCRQERSSLEEVRLSEWLEQQPETHARFAVAVARDRLTLHGIILEGPRSTSAGTQRLLKTGIFTMPTLLFPRSSRVDWIVV</sequence>
<proteinExistence type="predicted"/>
<dbReference type="Proteomes" id="UP001152607">
    <property type="component" value="Unassembled WGS sequence"/>
</dbReference>
<organism evidence="2 3">
    <name type="scientific">Periconia digitata</name>
    <dbReference type="NCBI Taxonomy" id="1303443"/>
    <lineage>
        <taxon>Eukaryota</taxon>
        <taxon>Fungi</taxon>
        <taxon>Dikarya</taxon>
        <taxon>Ascomycota</taxon>
        <taxon>Pezizomycotina</taxon>
        <taxon>Dothideomycetes</taxon>
        <taxon>Pleosporomycetidae</taxon>
        <taxon>Pleosporales</taxon>
        <taxon>Massarineae</taxon>
        <taxon>Periconiaceae</taxon>
        <taxon>Periconia</taxon>
    </lineage>
</organism>
<evidence type="ECO:0000313" key="2">
    <source>
        <dbReference type="EMBL" id="CAI6291710.1"/>
    </source>
</evidence>
<accession>A0A9W4U613</accession>
<feature type="domain" description="Heterokaryon incompatibility" evidence="1">
    <location>
        <begin position="239"/>
        <end position="417"/>
    </location>
</feature>
<protein>
    <recommendedName>
        <fullName evidence="1">Heterokaryon incompatibility domain-containing protein</fullName>
    </recommendedName>
</protein>
<reference evidence="2" key="1">
    <citation type="submission" date="2023-01" db="EMBL/GenBank/DDBJ databases">
        <authorList>
            <person name="Van Ghelder C."/>
            <person name="Rancurel C."/>
        </authorList>
    </citation>
    <scope>NUCLEOTIDE SEQUENCE</scope>
    <source>
        <strain evidence="2">CNCM I-4278</strain>
    </source>
</reference>
<evidence type="ECO:0000259" key="1">
    <source>
        <dbReference type="Pfam" id="PF06985"/>
    </source>
</evidence>
<comment type="caution">
    <text evidence="2">The sequence shown here is derived from an EMBL/GenBank/DDBJ whole genome shotgun (WGS) entry which is preliminary data.</text>
</comment>
<dbReference type="Pfam" id="PF06985">
    <property type="entry name" value="HET"/>
    <property type="match status" value="1"/>
</dbReference>